<accession>A0A4Q8BJC1</accession>
<dbReference type="EMBL" id="SHLD01000001">
    <property type="protein sequence ID" value="RZU77523.1"/>
    <property type="molecule type" value="Genomic_DNA"/>
</dbReference>
<dbReference type="RefSeq" id="WP_130338944.1">
    <property type="nucleotide sequence ID" value="NZ_SHLD01000001.1"/>
</dbReference>
<protein>
    <submittedName>
        <fullName evidence="4">Putative dehydrogenase</fullName>
    </submittedName>
</protein>
<dbReference type="InterPro" id="IPR050463">
    <property type="entry name" value="Gfo/Idh/MocA_oxidrdct_glycsds"/>
</dbReference>
<evidence type="ECO:0000313" key="5">
    <source>
        <dbReference type="Proteomes" id="UP000294114"/>
    </source>
</evidence>
<feature type="domain" description="Gfo/Idh/MocA-like oxidoreductase N-terminal" evidence="2">
    <location>
        <begin position="8"/>
        <end position="126"/>
    </location>
</feature>
<dbReference type="SUPFAM" id="SSF55347">
    <property type="entry name" value="Glyceraldehyde-3-phosphate dehydrogenase-like, C-terminal domain"/>
    <property type="match status" value="1"/>
</dbReference>
<reference evidence="4 5" key="1">
    <citation type="submission" date="2019-02" db="EMBL/GenBank/DDBJ databases">
        <title>Sequencing the genomes of 1000 actinobacteria strains.</title>
        <authorList>
            <person name="Klenk H.-P."/>
        </authorList>
    </citation>
    <scope>NUCLEOTIDE SEQUENCE [LARGE SCALE GENOMIC DNA]</scope>
    <source>
        <strain evidence="4 5">DSM 45612</strain>
    </source>
</reference>
<dbReference type="Gene3D" id="3.40.50.720">
    <property type="entry name" value="NAD(P)-binding Rossmann-like Domain"/>
    <property type="match status" value="1"/>
</dbReference>
<evidence type="ECO:0000313" key="4">
    <source>
        <dbReference type="EMBL" id="RZU77523.1"/>
    </source>
</evidence>
<evidence type="ECO:0000256" key="1">
    <source>
        <dbReference type="ARBA" id="ARBA00023002"/>
    </source>
</evidence>
<dbReference type="Gene3D" id="3.30.360.10">
    <property type="entry name" value="Dihydrodipicolinate Reductase, domain 2"/>
    <property type="match status" value="1"/>
</dbReference>
<dbReference type="OrthoDB" id="9792085at2"/>
<evidence type="ECO:0000259" key="2">
    <source>
        <dbReference type="Pfam" id="PF01408"/>
    </source>
</evidence>
<dbReference type="SUPFAM" id="SSF51735">
    <property type="entry name" value="NAD(P)-binding Rossmann-fold domains"/>
    <property type="match status" value="1"/>
</dbReference>
<name>A0A4Q8BJC1_9ACTN</name>
<dbReference type="AlphaFoldDB" id="A0A4Q8BJC1"/>
<keyword evidence="5" id="KW-1185">Reference proteome</keyword>
<dbReference type="InterPro" id="IPR000683">
    <property type="entry name" value="Gfo/Idh/MocA-like_OxRdtase_N"/>
</dbReference>
<dbReference type="InterPro" id="IPR036291">
    <property type="entry name" value="NAD(P)-bd_dom_sf"/>
</dbReference>
<dbReference type="InterPro" id="IPR055170">
    <property type="entry name" value="GFO_IDH_MocA-like_dom"/>
</dbReference>
<dbReference type="Proteomes" id="UP000294114">
    <property type="component" value="Unassembled WGS sequence"/>
</dbReference>
<comment type="caution">
    <text evidence="4">The sequence shown here is derived from an EMBL/GenBank/DDBJ whole genome shotgun (WGS) entry which is preliminary data.</text>
</comment>
<dbReference type="Pfam" id="PF22725">
    <property type="entry name" value="GFO_IDH_MocA_C3"/>
    <property type="match status" value="1"/>
</dbReference>
<gene>
    <name evidence="4" type="ORF">EV384_6252</name>
</gene>
<dbReference type="PANTHER" id="PTHR43818">
    <property type="entry name" value="BCDNA.GH03377"/>
    <property type="match status" value="1"/>
</dbReference>
<proteinExistence type="predicted"/>
<evidence type="ECO:0000259" key="3">
    <source>
        <dbReference type="Pfam" id="PF22725"/>
    </source>
</evidence>
<dbReference type="PANTHER" id="PTHR43818:SF11">
    <property type="entry name" value="BCDNA.GH03377"/>
    <property type="match status" value="1"/>
</dbReference>
<dbReference type="Pfam" id="PF01408">
    <property type="entry name" value="GFO_IDH_MocA"/>
    <property type="match status" value="1"/>
</dbReference>
<dbReference type="GO" id="GO:0000166">
    <property type="term" value="F:nucleotide binding"/>
    <property type="evidence" value="ECO:0007669"/>
    <property type="project" value="InterPro"/>
</dbReference>
<organism evidence="4 5">
    <name type="scientific">Micromonospora kangleipakensis</name>
    <dbReference type="NCBI Taxonomy" id="1077942"/>
    <lineage>
        <taxon>Bacteria</taxon>
        <taxon>Bacillati</taxon>
        <taxon>Actinomycetota</taxon>
        <taxon>Actinomycetes</taxon>
        <taxon>Micromonosporales</taxon>
        <taxon>Micromonosporaceae</taxon>
        <taxon>Micromonospora</taxon>
    </lineage>
</organism>
<sequence length="403" mass="43698">MSTHDRQLRVGMVGYAFMGAAHSQAWRTVNRVYDLPARVRMSLICGRDAGKVADAADRLGWEGHTTDWRRLVESDEIDVVDICTPGDSHCEIAIAALAAGKHVLCEKPLANTVEEARLMAAAAARARADGVRSMCGFNYRRVPAVTMMRQLVADGRLGVIRHVRAVYLQDWIVDPQFPLVWRLQKDRAGSGALGDIGAHIIDLTQYVTGQRITGVSAVTETFVRERPLPAGSSGLAAQADGNGRAMGQVTVDDAAAFVARLDGGALATYEASRFATGRKNALRVEINGSLGTVVFDLERLNELEFYDATRPAGEQGFTRILVTEGEHPYMSAWWPPGHIIGYEHSFTHQMRDFVEAVATGVDPAPSFADALQVQLVLDAVTRSAERGSSWTEVEPAAVAELAA</sequence>
<feature type="domain" description="GFO/IDH/MocA-like oxidoreductase" evidence="3">
    <location>
        <begin position="147"/>
        <end position="293"/>
    </location>
</feature>
<keyword evidence="1" id="KW-0560">Oxidoreductase</keyword>
<dbReference type="GO" id="GO:0016491">
    <property type="term" value="F:oxidoreductase activity"/>
    <property type="evidence" value="ECO:0007669"/>
    <property type="project" value="UniProtKB-KW"/>
</dbReference>